<sequence length="202" mass="23428">MEEELYTPLFIQSMLEETIELNTNCFVEERIDFERAINSVVLTGKQRLIIGCLFGLRLNIEQVVTLFNFGFMELQKELEEASEAIEAVMNGCKQPMLKIKKSEARTLWQYFSELVDGKINIFDINLAVQRDLLMLLAERFGDIVACDGLLQLVNGFDREEDSRPLEEQYPFHKESSGKKNAGNDYFYNQDKQNNVVYSTREI</sequence>
<comment type="caution">
    <text evidence="2">The sequence shown here is derived from an EMBL/GenBank/DDBJ whole genome shotgun (WGS) entry which is preliminary data.</text>
</comment>
<dbReference type="EMBL" id="NGMO01000003">
    <property type="protein sequence ID" value="OTP10385.1"/>
    <property type="molecule type" value="Genomic_DNA"/>
</dbReference>
<dbReference type="STRING" id="1987383.A5844_002085"/>
<organism evidence="2 3">
    <name type="scientific">Candidatus Enterococcus wittei</name>
    <dbReference type="NCBI Taxonomy" id="1987383"/>
    <lineage>
        <taxon>Bacteria</taxon>
        <taxon>Bacillati</taxon>
        <taxon>Bacillota</taxon>
        <taxon>Bacilli</taxon>
        <taxon>Lactobacillales</taxon>
        <taxon>Enterococcaceae</taxon>
        <taxon>Enterococcus</taxon>
    </lineage>
</organism>
<dbReference type="AlphaFoldDB" id="A0A242JYJ8"/>
<gene>
    <name evidence="2" type="ORF">A5844_002085</name>
</gene>
<feature type="compositionally biased region" description="Basic and acidic residues" evidence="1">
    <location>
        <begin position="161"/>
        <end position="177"/>
    </location>
</feature>
<evidence type="ECO:0000256" key="1">
    <source>
        <dbReference type="SAM" id="MobiDB-lite"/>
    </source>
</evidence>
<evidence type="ECO:0000313" key="2">
    <source>
        <dbReference type="EMBL" id="OTP10385.1"/>
    </source>
</evidence>
<keyword evidence="3" id="KW-1185">Reference proteome</keyword>
<accession>A0A242JYJ8</accession>
<proteinExistence type="predicted"/>
<protein>
    <submittedName>
        <fullName evidence="2">Uncharacterized protein</fullName>
    </submittedName>
</protein>
<evidence type="ECO:0000313" key="3">
    <source>
        <dbReference type="Proteomes" id="UP000194933"/>
    </source>
</evidence>
<reference evidence="2 3" key="1">
    <citation type="submission" date="2017-05" db="EMBL/GenBank/DDBJ databases">
        <title>The Genome Sequence of Enterococcus sp. 10A9_DIV0425.</title>
        <authorList>
            <consortium name="The Broad Institute Genomics Platform"/>
            <consortium name="The Broad Institute Genomic Center for Infectious Diseases"/>
            <person name="Earl A."/>
            <person name="Manson A."/>
            <person name="Schwartman J."/>
            <person name="Gilmore M."/>
            <person name="Abouelleil A."/>
            <person name="Cao P."/>
            <person name="Chapman S."/>
            <person name="Cusick C."/>
            <person name="Shea T."/>
            <person name="Young S."/>
            <person name="Neafsey D."/>
            <person name="Nusbaum C."/>
            <person name="Birren B."/>
        </authorList>
    </citation>
    <scope>NUCLEOTIDE SEQUENCE [LARGE SCALE GENOMIC DNA]</scope>
    <source>
        <strain evidence="2 3">10A9_DIV0425</strain>
    </source>
</reference>
<feature type="region of interest" description="Disordered" evidence="1">
    <location>
        <begin position="161"/>
        <end position="186"/>
    </location>
</feature>
<dbReference type="Proteomes" id="UP000194933">
    <property type="component" value="Unassembled WGS sequence"/>
</dbReference>
<name>A0A242JYJ8_9ENTE</name>
<dbReference type="RefSeq" id="WP_086285134.1">
    <property type="nucleotide sequence ID" value="NZ_NGMO01000003.1"/>
</dbReference>